<dbReference type="OrthoDB" id="3555022at2759"/>
<feature type="compositionally biased region" description="Polar residues" evidence="1">
    <location>
        <begin position="213"/>
        <end position="251"/>
    </location>
</feature>
<protein>
    <submittedName>
        <fullName evidence="2">Uncharacterized protein</fullName>
    </submittedName>
</protein>
<gene>
    <name evidence="2" type="ORF">PAC_07882</name>
</gene>
<keyword evidence="3" id="KW-1185">Reference proteome</keyword>
<feature type="compositionally biased region" description="Polar residues" evidence="1">
    <location>
        <begin position="1"/>
        <end position="12"/>
    </location>
</feature>
<evidence type="ECO:0000256" key="1">
    <source>
        <dbReference type="SAM" id="MobiDB-lite"/>
    </source>
</evidence>
<feature type="compositionally biased region" description="Polar residues" evidence="1">
    <location>
        <begin position="165"/>
        <end position="181"/>
    </location>
</feature>
<proteinExistence type="predicted"/>
<feature type="compositionally biased region" description="Polar residues" evidence="1">
    <location>
        <begin position="307"/>
        <end position="320"/>
    </location>
</feature>
<dbReference type="AlphaFoldDB" id="A0A1L7WZ03"/>
<reference evidence="2 3" key="1">
    <citation type="submission" date="2016-03" db="EMBL/GenBank/DDBJ databases">
        <authorList>
            <person name="Ploux O."/>
        </authorList>
    </citation>
    <scope>NUCLEOTIDE SEQUENCE [LARGE SCALE GENOMIC DNA]</scope>
    <source>
        <strain evidence="2 3">UAMH 11012</strain>
    </source>
</reference>
<name>A0A1L7WZ03_9HELO</name>
<accession>A0A1L7WZ03</accession>
<sequence>MGSSSSMASTTPPHRDQTIPGLEHNLNLSPVQDPELAIVAANEIANQNSYEPSSLETGIQSELSLAQSMATDQILRDGPAYDNVLRAALSFPTTDRNKYFKDYSCFDVEGRIKPPWKFVDVLVSRIKQERNKIKLQHAKEREATVISDAKTPPRQQDSPRPRPSNTQKASRQPAAIQSTRAVDQRMDCQLNSDFGDGRPKRRCSSCARHSASTPSKASKKYGTQPNKRLRTSVNTKGDYTREYTSQPTNGAPVSEDQRPSRHKRSAGPDPPSPTPTYSNHDEGLSLPGPKTAQPKKRASQPKLKVIVSQSNPTSAVSPSHGTEAGIGSGTRRSKSLTRAGSMIPLATQYHVDTLRGCQVCNMPECICVLAQRPSQTITCSEHACSTHLFNASSLQRMYGMQLLENAQEQISKTGSWSCPECTQKRSARLQQSPVSAGAYTVSSPLHGDSFLSQDEIRRPLNELSGKISQYIKMAFTQPSPYPLVPFTEIPCIRHESSADPLVPVLRRLLNLGDGVSIRVRIEGLHMGPEESAIWIKGVLMLLVCDFIFESGSPFEDAPELTDSLSHLIESNLLEMIIQDSRIRAMNKKPENAPRFSQRRKLLHDDFVKQLNGTMHSLVGCNDETQRFHSEIARIAIDLNEKIFAYRAQGIHEPIVAKRGDLFDPEYHELDSPEMEGAAFNQRDLKGKPILLTAIVGVKFKARGQERWEVCSPAKVRLWRNAVSTNESVAAPKAILPPRKGKS</sequence>
<evidence type="ECO:0000313" key="3">
    <source>
        <dbReference type="Proteomes" id="UP000184330"/>
    </source>
</evidence>
<evidence type="ECO:0000313" key="2">
    <source>
        <dbReference type="EMBL" id="CZR57992.1"/>
    </source>
</evidence>
<feature type="compositionally biased region" description="Basic and acidic residues" evidence="1">
    <location>
        <begin position="134"/>
        <end position="143"/>
    </location>
</feature>
<dbReference type="Proteomes" id="UP000184330">
    <property type="component" value="Unassembled WGS sequence"/>
</dbReference>
<organism evidence="2 3">
    <name type="scientific">Phialocephala subalpina</name>
    <dbReference type="NCBI Taxonomy" id="576137"/>
    <lineage>
        <taxon>Eukaryota</taxon>
        <taxon>Fungi</taxon>
        <taxon>Dikarya</taxon>
        <taxon>Ascomycota</taxon>
        <taxon>Pezizomycotina</taxon>
        <taxon>Leotiomycetes</taxon>
        <taxon>Helotiales</taxon>
        <taxon>Mollisiaceae</taxon>
        <taxon>Phialocephala</taxon>
        <taxon>Phialocephala fortinii species complex</taxon>
    </lineage>
</organism>
<dbReference type="EMBL" id="FJOG01000011">
    <property type="protein sequence ID" value="CZR57992.1"/>
    <property type="molecule type" value="Genomic_DNA"/>
</dbReference>
<feature type="region of interest" description="Disordered" evidence="1">
    <location>
        <begin position="134"/>
        <end position="334"/>
    </location>
</feature>
<feature type="region of interest" description="Disordered" evidence="1">
    <location>
        <begin position="1"/>
        <end position="26"/>
    </location>
</feature>